<reference evidence="1" key="1">
    <citation type="journal article" date="2008" name="ISME J.">
        <title>Genomic patterns of recombination, clonal divergence and environment in marine microbial populations.</title>
        <authorList>
            <person name="Konstantinidis K.T."/>
            <person name="Delong E.F."/>
        </authorList>
    </citation>
    <scope>NUCLEOTIDE SEQUENCE</scope>
</reference>
<organism evidence="1">
    <name type="scientific">uncultured marine crenarchaeote HF4000_ANIW141J13</name>
    <dbReference type="NCBI Taxonomy" id="455577"/>
    <lineage>
        <taxon>Archaea</taxon>
        <taxon>Nitrososphaerota</taxon>
        <taxon>Nitrososphaeria</taxon>
        <taxon>Nitrosopumilales</taxon>
        <taxon>environmental samples</taxon>
    </lineage>
</organism>
<accession>B3T5L0</accession>
<gene>
    <name evidence="1" type="ORF">ALOHA_HF4000ANIW141J13ctg1g38</name>
</gene>
<dbReference type="AlphaFoldDB" id="B3T5L0"/>
<proteinExistence type="predicted"/>
<protein>
    <submittedName>
        <fullName evidence="1">Uncharacterized protein</fullName>
    </submittedName>
</protein>
<evidence type="ECO:0000313" key="1">
    <source>
        <dbReference type="EMBL" id="ABZ07869.1"/>
    </source>
</evidence>
<dbReference type="EMBL" id="EU016611">
    <property type="protein sequence ID" value="ABZ07869.1"/>
    <property type="molecule type" value="Genomic_DNA"/>
</dbReference>
<name>B3T5L0_9ARCH</name>
<sequence length="75" mass="9113">MGITRTYKNYPKKRWFYGLDLWQEHLQLTCHLLNGFLVSGKLWPYFTAFKSKFLCQTLHFSQLSYFTKNKMLQII</sequence>